<comment type="caution">
    <text evidence="1">The sequence shown here is derived from an EMBL/GenBank/DDBJ whole genome shotgun (WGS) entry which is preliminary data.</text>
</comment>
<proteinExistence type="predicted"/>
<sequence>MRVVSSFFQVSKQIACDQQHKKFYEILWCFLQTFRDKKKNMDSKILCLNDFEEYAKKNMDRKTLAFYSQGAEREFTLKENVQCFTSSSEQEIRYVPLHFNFFYPSK</sequence>
<dbReference type="EMBL" id="BMAV01008798">
    <property type="protein sequence ID" value="GFY52657.1"/>
    <property type="molecule type" value="Genomic_DNA"/>
</dbReference>
<name>A0A8X6XF46_9ARAC</name>
<keyword evidence="2" id="KW-1185">Reference proteome</keyword>
<accession>A0A8X6XF46</accession>
<dbReference type="AlphaFoldDB" id="A0A8X6XF46"/>
<protein>
    <submittedName>
        <fullName evidence="1">Uncharacterized protein</fullName>
    </submittedName>
</protein>
<reference evidence="1" key="1">
    <citation type="submission" date="2020-08" db="EMBL/GenBank/DDBJ databases">
        <title>Multicomponent nature underlies the extraordinary mechanical properties of spider dragline silk.</title>
        <authorList>
            <person name="Kono N."/>
            <person name="Nakamura H."/>
            <person name="Mori M."/>
            <person name="Yoshida Y."/>
            <person name="Ohtoshi R."/>
            <person name="Malay A.D."/>
            <person name="Moran D.A.P."/>
            <person name="Tomita M."/>
            <person name="Numata K."/>
            <person name="Arakawa K."/>
        </authorList>
    </citation>
    <scope>NUCLEOTIDE SEQUENCE</scope>
</reference>
<dbReference type="Gene3D" id="3.20.20.70">
    <property type="entry name" value="Aldolase class I"/>
    <property type="match status" value="1"/>
</dbReference>
<evidence type="ECO:0000313" key="1">
    <source>
        <dbReference type="EMBL" id="GFY52657.1"/>
    </source>
</evidence>
<gene>
    <name evidence="1" type="ORF">TNIN_477801</name>
</gene>
<evidence type="ECO:0000313" key="2">
    <source>
        <dbReference type="Proteomes" id="UP000886998"/>
    </source>
</evidence>
<dbReference type="InterPro" id="IPR013785">
    <property type="entry name" value="Aldolase_TIM"/>
</dbReference>
<dbReference type="Proteomes" id="UP000886998">
    <property type="component" value="Unassembled WGS sequence"/>
</dbReference>
<organism evidence="1 2">
    <name type="scientific">Trichonephila inaurata madagascariensis</name>
    <dbReference type="NCBI Taxonomy" id="2747483"/>
    <lineage>
        <taxon>Eukaryota</taxon>
        <taxon>Metazoa</taxon>
        <taxon>Ecdysozoa</taxon>
        <taxon>Arthropoda</taxon>
        <taxon>Chelicerata</taxon>
        <taxon>Arachnida</taxon>
        <taxon>Araneae</taxon>
        <taxon>Araneomorphae</taxon>
        <taxon>Entelegynae</taxon>
        <taxon>Araneoidea</taxon>
        <taxon>Nephilidae</taxon>
        <taxon>Trichonephila</taxon>
        <taxon>Trichonephila inaurata</taxon>
    </lineage>
</organism>